<name>A0A3R7MFR9_PENVA</name>
<dbReference type="AlphaFoldDB" id="A0A3R7MFR9"/>
<evidence type="ECO:0000313" key="2">
    <source>
        <dbReference type="EMBL" id="ROT80493.1"/>
    </source>
</evidence>
<sequence length="394" mass="44443">MGVDQKPLISLARRTVRPGVKSTADYEARQGKELPLGQRRAFAEGSRARRRKELPLGSRERFAEGHHELGGEKELPLGLEGRFAEGHHEARGERNCRGVQKGGSRGTYDEAAGVQKGVPEGHTEATVETRTCRWGPRRAVSDDGITRGFDYGIKNCRVGARRRKNCAVGSEGRFAEGHHRGRRRKELAWGSGRAVRRGIITRLGGERNCRWVQRAVRRGDITRLGGERNCRWGQKGGFAEGHHEARRRKELPLRVERAVRRGTSTRLGRERNCRWGSRGRFAEGHHELGGERNCRWGRGGRFAEGHHEARRRKELPLGFRRAVRRGTSRGSEEKGTAAGVEEGGSLRDITRLGGERNCRWGSEGRFVQMDYLFTRLEEKELEFEFSPGFSRGLG</sequence>
<evidence type="ECO:0000256" key="1">
    <source>
        <dbReference type="SAM" id="MobiDB-lite"/>
    </source>
</evidence>
<keyword evidence="3" id="KW-1185">Reference proteome</keyword>
<comment type="caution">
    <text evidence="2">The sequence shown here is derived from an EMBL/GenBank/DDBJ whole genome shotgun (WGS) entry which is preliminary data.</text>
</comment>
<reference evidence="2 3" key="2">
    <citation type="submission" date="2019-01" db="EMBL/GenBank/DDBJ databases">
        <title>The decoding of complex shrimp genome reveals the adaptation for benthos swimmer, frequently molting mechanism and breeding impact on genome.</title>
        <authorList>
            <person name="Sun Y."/>
            <person name="Gao Y."/>
            <person name="Yu Y."/>
        </authorList>
    </citation>
    <scope>NUCLEOTIDE SEQUENCE [LARGE SCALE GENOMIC DNA]</scope>
    <source>
        <tissue evidence="2">Muscle</tissue>
    </source>
</reference>
<proteinExistence type="predicted"/>
<feature type="compositionally biased region" description="Basic and acidic residues" evidence="1">
    <location>
        <begin position="87"/>
        <end position="96"/>
    </location>
</feature>
<dbReference type="EMBL" id="QCYY01001114">
    <property type="protein sequence ID" value="ROT80493.1"/>
    <property type="molecule type" value="Genomic_DNA"/>
</dbReference>
<organism evidence="2 3">
    <name type="scientific">Penaeus vannamei</name>
    <name type="common">Whiteleg shrimp</name>
    <name type="synonym">Litopenaeus vannamei</name>
    <dbReference type="NCBI Taxonomy" id="6689"/>
    <lineage>
        <taxon>Eukaryota</taxon>
        <taxon>Metazoa</taxon>
        <taxon>Ecdysozoa</taxon>
        <taxon>Arthropoda</taxon>
        <taxon>Crustacea</taxon>
        <taxon>Multicrustacea</taxon>
        <taxon>Malacostraca</taxon>
        <taxon>Eumalacostraca</taxon>
        <taxon>Eucarida</taxon>
        <taxon>Decapoda</taxon>
        <taxon>Dendrobranchiata</taxon>
        <taxon>Penaeoidea</taxon>
        <taxon>Penaeidae</taxon>
        <taxon>Penaeus</taxon>
    </lineage>
</organism>
<feature type="region of interest" description="Disordered" evidence="1">
    <location>
        <begin position="87"/>
        <end position="110"/>
    </location>
</feature>
<dbReference type="Proteomes" id="UP000283509">
    <property type="component" value="Unassembled WGS sequence"/>
</dbReference>
<protein>
    <submittedName>
        <fullName evidence="2">Uncharacterized protein</fullName>
    </submittedName>
</protein>
<gene>
    <name evidence="2" type="ORF">C7M84_000771</name>
</gene>
<reference evidence="2 3" key="1">
    <citation type="submission" date="2018-04" db="EMBL/GenBank/DDBJ databases">
        <authorList>
            <person name="Zhang X."/>
            <person name="Yuan J."/>
            <person name="Li F."/>
            <person name="Xiang J."/>
        </authorList>
    </citation>
    <scope>NUCLEOTIDE SEQUENCE [LARGE SCALE GENOMIC DNA]</scope>
    <source>
        <tissue evidence="2">Muscle</tissue>
    </source>
</reference>
<evidence type="ECO:0000313" key="3">
    <source>
        <dbReference type="Proteomes" id="UP000283509"/>
    </source>
</evidence>
<accession>A0A3R7MFR9</accession>